<dbReference type="OrthoDB" id="666468at2"/>
<dbReference type="Gene3D" id="1.20.120.330">
    <property type="entry name" value="Nucleotidyltransferases domain 2"/>
    <property type="match status" value="1"/>
</dbReference>
<protein>
    <submittedName>
        <fullName evidence="2">HEPN domain-containing protein</fullName>
    </submittedName>
</protein>
<dbReference type="RefSeq" id="WP_117774481.1">
    <property type="nucleotide sequence ID" value="NZ_QSCR01000001.1"/>
</dbReference>
<name>A0A413ITT3_9BACT</name>
<dbReference type="InterPro" id="IPR007842">
    <property type="entry name" value="HEPN_dom"/>
</dbReference>
<gene>
    <name evidence="2" type="ORF">DXA50_00345</name>
</gene>
<dbReference type="AlphaFoldDB" id="A0A413ITT3"/>
<reference evidence="2 3" key="1">
    <citation type="submission" date="2018-08" db="EMBL/GenBank/DDBJ databases">
        <title>A genome reference for cultivated species of the human gut microbiota.</title>
        <authorList>
            <person name="Zou Y."/>
            <person name="Xue W."/>
            <person name="Luo G."/>
        </authorList>
    </citation>
    <scope>NUCLEOTIDE SEQUENCE [LARGE SCALE GENOMIC DNA]</scope>
    <source>
        <strain evidence="2 3">OF02-7</strain>
    </source>
</reference>
<feature type="domain" description="HEPN" evidence="1">
    <location>
        <begin position="7"/>
        <end position="127"/>
    </location>
</feature>
<dbReference type="Pfam" id="PF05168">
    <property type="entry name" value="HEPN"/>
    <property type="match status" value="1"/>
</dbReference>
<dbReference type="Proteomes" id="UP000286063">
    <property type="component" value="Unassembled WGS sequence"/>
</dbReference>
<evidence type="ECO:0000259" key="1">
    <source>
        <dbReference type="Pfam" id="PF05168"/>
    </source>
</evidence>
<comment type="caution">
    <text evidence="2">The sequence shown here is derived from an EMBL/GenBank/DDBJ whole genome shotgun (WGS) entry which is preliminary data.</text>
</comment>
<evidence type="ECO:0000313" key="2">
    <source>
        <dbReference type="EMBL" id="RGY21338.1"/>
    </source>
</evidence>
<accession>A0A413ITT3</accession>
<organism evidence="2 3">
    <name type="scientific">Butyricimonas virosa</name>
    <dbReference type="NCBI Taxonomy" id="544645"/>
    <lineage>
        <taxon>Bacteria</taxon>
        <taxon>Pseudomonadati</taxon>
        <taxon>Bacteroidota</taxon>
        <taxon>Bacteroidia</taxon>
        <taxon>Bacteroidales</taxon>
        <taxon>Odoribacteraceae</taxon>
        <taxon>Butyricimonas</taxon>
    </lineage>
</organism>
<proteinExistence type="predicted"/>
<evidence type="ECO:0000313" key="3">
    <source>
        <dbReference type="Proteomes" id="UP000286063"/>
    </source>
</evidence>
<dbReference type="EMBL" id="QSCR01000001">
    <property type="protein sequence ID" value="RGY21338.1"/>
    <property type="molecule type" value="Genomic_DNA"/>
</dbReference>
<sequence length="131" mass="15294">MSNFQNKSEMLIASAELSHESNYYPAVGHSAYYSCFLLLKHIWIYSMRKTQTELESRCSINKVGTHEFLINEIGKYIKNNSNQEFREFNTKIVQLKKLRVTADYDDSMFDFSKSSNSLSLSKDILPILKKY</sequence>